<dbReference type="EMBL" id="KZ613974">
    <property type="protein sequence ID" value="PMD29482.1"/>
    <property type="molecule type" value="Genomic_DNA"/>
</dbReference>
<dbReference type="AlphaFoldDB" id="A0A2J6QT88"/>
<feature type="transmembrane region" description="Helical" evidence="6">
    <location>
        <begin position="105"/>
        <end position="123"/>
    </location>
</feature>
<dbReference type="GO" id="GO:0016020">
    <property type="term" value="C:membrane"/>
    <property type="evidence" value="ECO:0007669"/>
    <property type="project" value="UniProtKB-SubCell"/>
</dbReference>
<feature type="transmembrane region" description="Helical" evidence="6">
    <location>
        <begin position="77"/>
        <end position="98"/>
    </location>
</feature>
<feature type="transmembrane region" description="Helical" evidence="6">
    <location>
        <begin position="198"/>
        <end position="219"/>
    </location>
</feature>
<feature type="transmembrane region" description="Helical" evidence="6">
    <location>
        <begin position="403"/>
        <end position="425"/>
    </location>
</feature>
<evidence type="ECO:0000256" key="2">
    <source>
        <dbReference type="ARBA" id="ARBA00022448"/>
    </source>
</evidence>
<organism evidence="8 9">
    <name type="scientific">Hyaloscypha variabilis (strain UAMH 11265 / GT02V1 / F)</name>
    <name type="common">Meliniomyces variabilis</name>
    <dbReference type="NCBI Taxonomy" id="1149755"/>
    <lineage>
        <taxon>Eukaryota</taxon>
        <taxon>Fungi</taxon>
        <taxon>Dikarya</taxon>
        <taxon>Ascomycota</taxon>
        <taxon>Pezizomycotina</taxon>
        <taxon>Leotiomycetes</taxon>
        <taxon>Helotiales</taxon>
        <taxon>Hyaloscyphaceae</taxon>
        <taxon>Hyaloscypha</taxon>
        <taxon>Hyaloscypha variabilis</taxon>
    </lineage>
</organism>
<evidence type="ECO:0000256" key="5">
    <source>
        <dbReference type="ARBA" id="ARBA00023136"/>
    </source>
</evidence>
<keyword evidence="9" id="KW-1185">Reference proteome</keyword>
<dbReference type="PROSITE" id="PS50850">
    <property type="entry name" value="MFS"/>
    <property type="match status" value="1"/>
</dbReference>
<dbReference type="PANTHER" id="PTHR43791:SF52">
    <property type="entry name" value="TRANSPORTER, PUTATIVE (AFU_ORTHOLOGUE AFUA_1G11820)-RELATED"/>
    <property type="match status" value="1"/>
</dbReference>
<keyword evidence="3 6" id="KW-0812">Transmembrane</keyword>
<comment type="subcellular location">
    <subcellularLocation>
        <location evidence="1">Membrane</location>
        <topology evidence="1">Multi-pass membrane protein</topology>
    </subcellularLocation>
</comment>
<protein>
    <submittedName>
        <fullName evidence="8">MFS general substrate transporter</fullName>
    </submittedName>
</protein>
<accession>A0A2J6QT88</accession>
<dbReference type="OrthoDB" id="310895at2759"/>
<evidence type="ECO:0000256" key="1">
    <source>
        <dbReference type="ARBA" id="ARBA00004141"/>
    </source>
</evidence>
<feature type="transmembrane region" description="Helical" evidence="6">
    <location>
        <begin position="371"/>
        <end position="391"/>
    </location>
</feature>
<dbReference type="PANTHER" id="PTHR43791">
    <property type="entry name" value="PERMEASE-RELATED"/>
    <property type="match status" value="1"/>
</dbReference>
<feature type="transmembrane region" description="Helical" evidence="6">
    <location>
        <begin position="310"/>
        <end position="329"/>
    </location>
</feature>
<keyword evidence="2" id="KW-0813">Transport</keyword>
<dbReference type="Gene3D" id="1.20.1250.20">
    <property type="entry name" value="MFS general substrate transporter like domains"/>
    <property type="match status" value="2"/>
</dbReference>
<evidence type="ECO:0000256" key="3">
    <source>
        <dbReference type="ARBA" id="ARBA00022692"/>
    </source>
</evidence>
<dbReference type="InterPro" id="IPR036259">
    <property type="entry name" value="MFS_trans_sf"/>
</dbReference>
<evidence type="ECO:0000256" key="6">
    <source>
        <dbReference type="SAM" id="Phobius"/>
    </source>
</evidence>
<dbReference type="SUPFAM" id="SSF103473">
    <property type="entry name" value="MFS general substrate transporter"/>
    <property type="match status" value="1"/>
</dbReference>
<evidence type="ECO:0000256" key="4">
    <source>
        <dbReference type="ARBA" id="ARBA00022989"/>
    </source>
</evidence>
<feature type="domain" description="Major facilitator superfamily (MFS) profile" evidence="7">
    <location>
        <begin position="39"/>
        <end position="479"/>
    </location>
</feature>
<dbReference type="InterPro" id="IPR011701">
    <property type="entry name" value="MFS"/>
</dbReference>
<keyword evidence="4 6" id="KW-1133">Transmembrane helix</keyword>
<dbReference type="FunFam" id="1.20.1250.20:FF:000057">
    <property type="entry name" value="MFS general substrate transporter"/>
    <property type="match status" value="1"/>
</dbReference>
<name>A0A2J6QT88_HYAVF</name>
<feature type="transmembrane region" description="Helical" evidence="6">
    <location>
        <begin position="437"/>
        <end position="460"/>
    </location>
</feature>
<evidence type="ECO:0000313" key="8">
    <source>
        <dbReference type="EMBL" id="PMD29482.1"/>
    </source>
</evidence>
<evidence type="ECO:0000313" key="9">
    <source>
        <dbReference type="Proteomes" id="UP000235786"/>
    </source>
</evidence>
<proteinExistence type="predicted"/>
<keyword evidence="5 6" id="KW-0472">Membrane</keyword>
<feature type="transmembrane region" description="Helical" evidence="6">
    <location>
        <begin position="165"/>
        <end position="186"/>
    </location>
</feature>
<evidence type="ECO:0000259" key="7">
    <source>
        <dbReference type="PROSITE" id="PS50850"/>
    </source>
</evidence>
<feature type="transmembrane region" description="Helical" evidence="6">
    <location>
        <begin position="129"/>
        <end position="153"/>
    </location>
</feature>
<dbReference type="InterPro" id="IPR020846">
    <property type="entry name" value="MFS_dom"/>
</dbReference>
<sequence length="479" mass="52545">MASLFPKKTSSEVLELSSTSSEEKSSLERALLRKLDLRILPLLFLAYITTFIDRANIGNVKIEGMLADLEMKGDDYNMALIVYAVPFILLELPSSLALRRYRPGNYIAFIMFGWGVATVGAGVTKSYSGLLVCRFLVGCFEAGLIPSCTFLMSQYYKKFEFQGRYSFFFTGSHIGGAFSGFLTFALVKMNNIGGYAGWRWVFIIEGLFTIVLALTSFFLPVPLPENATFLTSTEKTILLARLSEDNPIALQDDRPLTIIEALQTMTHWKVVPPLLACFTCNIAASALTAFQSTVLQNLGFTSSSAQIHTIPVYLSGLFFCLLSGLLSDLTKARFPFVLLGALVTLLGWALELAAVKHINISTGLGWPQERYAGMFLIMIGFSIELPILIGWAGSNLRGRKEKVVAYATLIGGSQVGNLVSANVFLARQERCGFRTGMATGVGVGMLGVLALSAFGAGLWLENKDLERREGDYGRFRNVL</sequence>
<reference evidence="8 9" key="1">
    <citation type="submission" date="2016-04" db="EMBL/GenBank/DDBJ databases">
        <title>A degradative enzymes factory behind the ericoid mycorrhizal symbiosis.</title>
        <authorList>
            <consortium name="DOE Joint Genome Institute"/>
            <person name="Martino E."/>
            <person name="Morin E."/>
            <person name="Grelet G."/>
            <person name="Kuo A."/>
            <person name="Kohler A."/>
            <person name="Daghino S."/>
            <person name="Barry K."/>
            <person name="Choi C."/>
            <person name="Cichocki N."/>
            <person name="Clum A."/>
            <person name="Copeland A."/>
            <person name="Hainaut M."/>
            <person name="Haridas S."/>
            <person name="Labutti K."/>
            <person name="Lindquist E."/>
            <person name="Lipzen A."/>
            <person name="Khouja H.-R."/>
            <person name="Murat C."/>
            <person name="Ohm R."/>
            <person name="Olson A."/>
            <person name="Spatafora J."/>
            <person name="Veneault-Fourrey C."/>
            <person name="Henrissat B."/>
            <person name="Grigoriev I."/>
            <person name="Martin F."/>
            <person name="Perotto S."/>
        </authorList>
    </citation>
    <scope>NUCLEOTIDE SEQUENCE [LARGE SCALE GENOMIC DNA]</scope>
    <source>
        <strain evidence="8 9">F</strain>
    </source>
</reference>
<dbReference type="GO" id="GO:0022857">
    <property type="term" value="F:transmembrane transporter activity"/>
    <property type="evidence" value="ECO:0007669"/>
    <property type="project" value="InterPro"/>
</dbReference>
<feature type="transmembrane region" description="Helical" evidence="6">
    <location>
        <begin position="270"/>
        <end position="290"/>
    </location>
</feature>
<gene>
    <name evidence="8" type="ORF">L207DRAFT_475245</name>
</gene>
<dbReference type="Proteomes" id="UP000235786">
    <property type="component" value="Unassembled WGS sequence"/>
</dbReference>
<dbReference type="Pfam" id="PF07690">
    <property type="entry name" value="MFS_1"/>
    <property type="match status" value="1"/>
</dbReference>
<feature type="transmembrane region" description="Helical" evidence="6">
    <location>
        <begin position="39"/>
        <end position="57"/>
    </location>
</feature>
<feature type="transmembrane region" description="Helical" evidence="6">
    <location>
        <begin position="336"/>
        <end position="359"/>
    </location>
</feature>